<name>A0A0K0N5V5_9CAUD</name>
<reference evidence="2 3" key="1">
    <citation type="journal article" date="2015" name="Appl. Environ. Microbiol.">
        <title>Three of a Kind: Genetically Similar Tsukamurella Phages TIN2, TIN3, and TIN4.</title>
        <authorList>
            <person name="Dyson Z.A."/>
            <person name="Tucci J."/>
            <person name="Seviour R.J."/>
            <person name="Petrovski S."/>
        </authorList>
    </citation>
    <scope>NUCLEOTIDE SEQUENCE [LARGE SCALE GENOMIC DNA]</scope>
</reference>
<evidence type="ECO:0000256" key="1">
    <source>
        <dbReference type="SAM" id="MobiDB-lite"/>
    </source>
</evidence>
<feature type="region of interest" description="Disordered" evidence="1">
    <location>
        <begin position="56"/>
        <end position="84"/>
    </location>
</feature>
<proteinExistence type="predicted"/>
<evidence type="ECO:0000313" key="3">
    <source>
        <dbReference type="Proteomes" id="UP000223234"/>
    </source>
</evidence>
<dbReference type="EMBL" id="KR011064">
    <property type="protein sequence ID" value="AKJ71981.1"/>
    <property type="molecule type" value="Genomic_DNA"/>
</dbReference>
<sequence length="84" mass="9509">MRINIELENDQHEYRVELEADQSVPRKVLIDAARAALDTLLESGVGPLDGHIERVVRESTHTPRPTEGAAERPEFLETASNYKR</sequence>
<gene>
    <name evidence="2" type="ORF">TIN4_75</name>
</gene>
<organism evidence="2 3">
    <name type="scientific">Tsukamurella phage TIN4</name>
    <dbReference type="NCBI Taxonomy" id="1636547"/>
    <lineage>
        <taxon>Viruses</taxon>
        <taxon>Duplodnaviria</taxon>
        <taxon>Heunggongvirae</taxon>
        <taxon>Uroviricota</taxon>
        <taxon>Caudoviricetes</taxon>
        <taxon>Tinduovirus</taxon>
        <taxon>Tinduovirus TIN3</taxon>
    </lineage>
</organism>
<protein>
    <submittedName>
        <fullName evidence="2">Uncharacterized protein</fullName>
    </submittedName>
</protein>
<dbReference type="Proteomes" id="UP000223234">
    <property type="component" value="Segment"/>
</dbReference>
<evidence type="ECO:0000313" key="2">
    <source>
        <dbReference type="EMBL" id="AKJ71981.1"/>
    </source>
</evidence>
<accession>A0A0K0N5V5</accession>